<dbReference type="InterPro" id="IPR008927">
    <property type="entry name" value="6-PGluconate_DH-like_C_sf"/>
</dbReference>
<proteinExistence type="inferred from homology"/>
<dbReference type="SUPFAM" id="SSF48179">
    <property type="entry name" value="6-phosphogluconate dehydrogenase C-terminal domain-like"/>
    <property type="match status" value="1"/>
</dbReference>
<dbReference type="PANTHER" id="PTHR43060:SF15">
    <property type="entry name" value="3-HYDROXYISOBUTYRATE DEHYDROGENASE-LIKE 1, MITOCHONDRIAL-RELATED"/>
    <property type="match status" value="1"/>
</dbReference>
<dbReference type="EMBL" id="JAFBBU010000001">
    <property type="protein sequence ID" value="MBM7473098.1"/>
    <property type="molecule type" value="Genomic_DNA"/>
</dbReference>
<evidence type="ECO:0000259" key="5">
    <source>
        <dbReference type="Pfam" id="PF14833"/>
    </source>
</evidence>
<comment type="caution">
    <text evidence="6">The sequence shown here is derived from an EMBL/GenBank/DDBJ whole genome shotgun (WGS) entry which is preliminary data.</text>
</comment>
<dbReference type="PANTHER" id="PTHR43060">
    <property type="entry name" value="3-HYDROXYISOBUTYRATE DEHYDROGENASE-LIKE 1, MITOCHONDRIAL-RELATED"/>
    <property type="match status" value="1"/>
</dbReference>
<evidence type="ECO:0000256" key="2">
    <source>
        <dbReference type="ARBA" id="ARBA00023002"/>
    </source>
</evidence>
<evidence type="ECO:0000313" key="6">
    <source>
        <dbReference type="EMBL" id="MBM7473098.1"/>
    </source>
</evidence>
<feature type="domain" description="3-hydroxyisobutyrate dehydrogenase-like NAD-binding" evidence="5">
    <location>
        <begin position="175"/>
        <end position="295"/>
    </location>
</feature>
<dbReference type="Pfam" id="PF14833">
    <property type="entry name" value="NAD_binding_11"/>
    <property type="match status" value="1"/>
</dbReference>
<dbReference type="PIRSF" id="PIRSF000103">
    <property type="entry name" value="HIBADH"/>
    <property type="match status" value="1"/>
</dbReference>
<dbReference type="SUPFAM" id="SSF51735">
    <property type="entry name" value="NAD(P)-binding Rossmann-fold domains"/>
    <property type="match status" value="1"/>
</dbReference>
<keyword evidence="3" id="KW-0520">NAD</keyword>
<dbReference type="Gene3D" id="1.10.1040.10">
    <property type="entry name" value="N-(1-d-carboxylethyl)-l-norvaline Dehydrogenase, domain 2"/>
    <property type="match status" value="1"/>
</dbReference>
<feature type="domain" description="6-phosphogluconate dehydrogenase NADP-binding" evidence="4">
    <location>
        <begin position="15"/>
        <end position="170"/>
    </location>
</feature>
<reference evidence="6 7" key="1">
    <citation type="submission" date="2021-01" db="EMBL/GenBank/DDBJ databases">
        <title>Sequencing the genomes of 1000 actinobacteria strains.</title>
        <authorList>
            <person name="Klenk H.-P."/>
        </authorList>
    </citation>
    <scope>NUCLEOTIDE SEQUENCE [LARGE SCALE GENOMIC DNA]</scope>
    <source>
        <strain evidence="6 7">DSM 13057</strain>
    </source>
</reference>
<dbReference type="RefSeq" id="WP_205110289.1">
    <property type="nucleotide sequence ID" value="NZ_BAAAHT010000010.1"/>
</dbReference>
<protein>
    <submittedName>
        <fullName evidence="6">3-hydroxyisobutyrate dehydrogenase-like beta-hydroxyacid dehydrogenase</fullName>
    </submittedName>
</protein>
<organism evidence="6 7">
    <name type="scientific">Subtercola frigoramans</name>
    <dbReference type="NCBI Taxonomy" id="120298"/>
    <lineage>
        <taxon>Bacteria</taxon>
        <taxon>Bacillati</taxon>
        <taxon>Actinomycetota</taxon>
        <taxon>Actinomycetes</taxon>
        <taxon>Micrococcales</taxon>
        <taxon>Microbacteriaceae</taxon>
        <taxon>Subtercola</taxon>
    </lineage>
</organism>
<evidence type="ECO:0000256" key="1">
    <source>
        <dbReference type="ARBA" id="ARBA00009080"/>
    </source>
</evidence>
<keyword evidence="7" id="KW-1185">Reference proteome</keyword>
<evidence type="ECO:0000256" key="3">
    <source>
        <dbReference type="ARBA" id="ARBA00023027"/>
    </source>
</evidence>
<name>A0ABS2L7N1_9MICO</name>
<dbReference type="Pfam" id="PF03446">
    <property type="entry name" value="NAD_binding_2"/>
    <property type="match status" value="1"/>
</dbReference>
<gene>
    <name evidence="6" type="ORF">JOE66_002732</name>
</gene>
<dbReference type="InterPro" id="IPR015815">
    <property type="entry name" value="HIBADH-related"/>
</dbReference>
<sequence length="298" mass="30936">MSRFLSATAADDDVRIGFIGIGAMGLPMARNLHAAGFHVTAVDPSEKQRELAAALGIATASSVSALSESTLLIIMVASPSQLLGLLDESSLFGDAPRLRTAVVTSTVGPTAVRQFAERAAGYGVDVIDLAVTGGVAGAANGTLTLLTGAPTPTIERVRSVLENLGRITVCGQNPGDGQAVKLVNNLLAAVNLAAVAEAIRFAKGMGLDPKNVVNLVRNGAAASWMLSERGPRMAVPREERDFDTFAAIFAKDTALIAEVATEQRTSVPLLDVVKSQFAEVVTLGWASEDDSCIVDLPL</sequence>
<dbReference type="InterPro" id="IPR036291">
    <property type="entry name" value="NAD(P)-bd_dom_sf"/>
</dbReference>
<accession>A0ABS2L7N1</accession>
<keyword evidence="2" id="KW-0560">Oxidoreductase</keyword>
<dbReference type="InterPro" id="IPR006115">
    <property type="entry name" value="6PGDH_NADP-bd"/>
</dbReference>
<evidence type="ECO:0000259" key="4">
    <source>
        <dbReference type="Pfam" id="PF03446"/>
    </source>
</evidence>
<dbReference type="Proteomes" id="UP000776164">
    <property type="component" value="Unassembled WGS sequence"/>
</dbReference>
<dbReference type="InterPro" id="IPR013328">
    <property type="entry name" value="6PGD_dom2"/>
</dbReference>
<dbReference type="InterPro" id="IPR029154">
    <property type="entry name" value="HIBADH-like_NADP-bd"/>
</dbReference>
<dbReference type="Gene3D" id="3.40.50.720">
    <property type="entry name" value="NAD(P)-binding Rossmann-like Domain"/>
    <property type="match status" value="1"/>
</dbReference>
<comment type="similarity">
    <text evidence="1">Belongs to the HIBADH-related family.</text>
</comment>
<evidence type="ECO:0000313" key="7">
    <source>
        <dbReference type="Proteomes" id="UP000776164"/>
    </source>
</evidence>